<reference evidence="2" key="2">
    <citation type="submission" date="2016-02" db="EMBL/GenBank/DDBJ databases">
        <title>Draft genome sequence of five rapidly growing Mycobacterium species.</title>
        <authorList>
            <person name="Katahira K."/>
            <person name="Gotou Y."/>
            <person name="Iida K."/>
            <person name="Ogura Y."/>
            <person name="Hayashi T."/>
        </authorList>
    </citation>
    <scope>NUCLEOTIDE SEQUENCE [LARGE SCALE GENOMIC DNA]</scope>
    <source>
        <strain evidence="2">JCM6368</strain>
    </source>
</reference>
<dbReference type="EMBL" id="BCSZ01000045">
    <property type="protein sequence ID" value="GAT04469.1"/>
    <property type="molecule type" value="Genomic_DNA"/>
</dbReference>
<organism evidence="1 2">
    <name type="scientific">Mycolicibacterium fortuitum subsp. acetamidolyticum</name>
    <dbReference type="NCBI Taxonomy" id="144550"/>
    <lineage>
        <taxon>Bacteria</taxon>
        <taxon>Bacillati</taxon>
        <taxon>Actinomycetota</taxon>
        <taxon>Actinomycetes</taxon>
        <taxon>Mycobacteriales</taxon>
        <taxon>Mycobacteriaceae</taxon>
        <taxon>Mycolicibacterium</taxon>
    </lineage>
</organism>
<sequence>MESDEFFGDLTTDFLAGVEKRLAGLTPEQIDSAVASIFCHDRHIARPESRAPIG</sequence>
<comment type="caution">
    <text evidence="1">The sequence shown here is derived from an EMBL/GenBank/DDBJ whole genome shotgun (WGS) entry which is preliminary data.</text>
</comment>
<dbReference type="AlphaFoldDB" id="A0A100WUP1"/>
<reference evidence="1 2" key="1">
    <citation type="journal article" date="2016" name="Genome Announc.">
        <title>Draft Genome Sequences of Five Rapidly Growing Mycobacterium Species, M. thermoresistibile, M. fortuitum subsp. acetamidolyticum, M. canariasense, M. brisbanense, and M. novocastrense.</title>
        <authorList>
            <person name="Katahira K."/>
            <person name="Ogura Y."/>
            <person name="Gotoh Y."/>
            <person name="Hayashi T."/>
        </authorList>
    </citation>
    <scope>NUCLEOTIDE SEQUENCE [LARGE SCALE GENOMIC DNA]</scope>
    <source>
        <strain evidence="1 2">JCM6368</strain>
    </source>
</reference>
<proteinExistence type="predicted"/>
<dbReference type="Proteomes" id="UP000069705">
    <property type="component" value="Unassembled WGS sequence"/>
</dbReference>
<gene>
    <name evidence="1" type="ORF">RMCFA_4580</name>
</gene>
<evidence type="ECO:0000313" key="1">
    <source>
        <dbReference type="EMBL" id="GAT04469.1"/>
    </source>
</evidence>
<protein>
    <submittedName>
        <fullName evidence="1">Uncharacterized protein</fullName>
    </submittedName>
</protein>
<evidence type="ECO:0000313" key="2">
    <source>
        <dbReference type="Proteomes" id="UP000069705"/>
    </source>
</evidence>
<accession>A0A100WUP1</accession>
<name>A0A100WUP1_MYCFO</name>